<dbReference type="Proteomes" id="UP000744980">
    <property type="component" value="Unassembled WGS sequence"/>
</dbReference>
<gene>
    <name evidence="2" type="ORF">GFB56_32995</name>
</gene>
<evidence type="ECO:0000256" key="1">
    <source>
        <dbReference type="SAM" id="Phobius"/>
    </source>
</evidence>
<accession>A0AAW4FVS6</accession>
<proteinExistence type="predicted"/>
<keyword evidence="1" id="KW-0472">Membrane</keyword>
<evidence type="ECO:0000313" key="2">
    <source>
        <dbReference type="EMBL" id="MBM3095541.1"/>
    </source>
</evidence>
<organism evidence="2 3">
    <name type="scientific">Ensifer canadensis</name>
    <dbReference type="NCBI Taxonomy" id="555315"/>
    <lineage>
        <taxon>Bacteria</taxon>
        <taxon>Pseudomonadati</taxon>
        <taxon>Pseudomonadota</taxon>
        <taxon>Alphaproteobacteria</taxon>
        <taxon>Hyphomicrobiales</taxon>
        <taxon>Rhizobiaceae</taxon>
        <taxon>Sinorhizobium/Ensifer group</taxon>
        <taxon>Ensifer</taxon>
    </lineage>
</organism>
<comment type="caution">
    <text evidence="2">The sequence shown here is derived from an EMBL/GenBank/DDBJ whole genome shotgun (WGS) entry which is preliminary data.</text>
</comment>
<keyword evidence="1" id="KW-1133">Transmembrane helix</keyword>
<sequence length="107" mass="11941">MYVHSKRSSNLYWLQASNSAHAGLFQVCQKLLGETDVYFKGRSFRIDETGARLVVASADTRMAQHSGTVWLSGCFVMRTKECDMNQIIYLVGLVVVVIAILSFFGLS</sequence>
<keyword evidence="1" id="KW-0812">Transmembrane</keyword>
<protein>
    <submittedName>
        <fullName evidence="2">Uncharacterized protein</fullName>
    </submittedName>
</protein>
<evidence type="ECO:0000313" key="3">
    <source>
        <dbReference type="Proteomes" id="UP000744980"/>
    </source>
</evidence>
<dbReference type="AlphaFoldDB" id="A0AAW4FVS6"/>
<reference evidence="2 3" key="1">
    <citation type="submission" date="2020-01" db="EMBL/GenBank/DDBJ databases">
        <title>Draft genome assembly of Ensifer adhaerens T173.</title>
        <authorList>
            <person name="Craig J.E."/>
            <person name="Stinchcombe J.R."/>
        </authorList>
    </citation>
    <scope>NUCLEOTIDE SEQUENCE [LARGE SCALE GENOMIC DNA]</scope>
    <source>
        <strain evidence="2 3">T173</strain>
    </source>
</reference>
<keyword evidence="3" id="KW-1185">Reference proteome</keyword>
<feature type="transmembrane region" description="Helical" evidence="1">
    <location>
        <begin position="87"/>
        <end position="106"/>
    </location>
</feature>
<dbReference type="EMBL" id="WXFA01000048">
    <property type="protein sequence ID" value="MBM3095541.1"/>
    <property type="molecule type" value="Genomic_DNA"/>
</dbReference>
<name>A0AAW4FVS6_9HYPH</name>